<evidence type="ECO:0000313" key="2">
    <source>
        <dbReference type="EMBL" id="NYI03306.1"/>
    </source>
</evidence>
<dbReference type="AlphaFoldDB" id="A0A852ZLN4"/>
<sequence>MVEPLADGVTRLLHGSREFAVRGPEGNVGSVGRHRPGSPTAGA</sequence>
<gene>
    <name evidence="2" type="ORF">FHU37_000249</name>
</gene>
<evidence type="ECO:0000256" key="1">
    <source>
        <dbReference type="SAM" id="MobiDB-lite"/>
    </source>
</evidence>
<name>A0A852ZLN4_9ACTN</name>
<dbReference type="EMBL" id="JACBZD010000001">
    <property type="protein sequence ID" value="NYI03306.1"/>
    <property type="molecule type" value="Genomic_DNA"/>
</dbReference>
<feature type="region of interest" description="Disordered" evidence="1">
    <location>
        <begin position="17"/>
        <end position="43"/>
    </location>
</feature>
<proteinExistence type="predicted"/>
<accession>A0A852ZLN4</accession>
<keyword evidence="3" id="KW-1185">Reference proteome</keyword>
<dbReference type="Proteomes" id="UP000567795">
    <property type="component" value="Unassembled WGS sequence"/>
</dbReference>
<comment type="caution">
    <text evidence="2">The sequence shown here is derived from an EMBL/GenBank/DDBJ whole genome shotgun (WGS) entry which is preliminary data.</text>
</comment>
<reference evidence="2 3" key="1">
    <citation type="submission" date="2020-07" db="EMBL/GenBank/DDBJ databases">
        <title>Sequencing the genomes of 1000 actinobacteria strains.</title>
        <authorList>
            <person name="Klenk H.-P."/>
        </authorList>
    </citation>
    <scope>NUCLEOTIDE SEQUENCE [LARGE SCALE GENOMIC DNA]</scope>
    <source>
        <strain evidence="2 3">DSM 42178</strain>
    </source>
</reference>
<protein>
    <submittedName>
        <fullName evidence="2">Uncharacterized protein</fullName>
    </submittedName>
</protein>
<dbReference type="RefSeq" id="WP_281394522.1">
    <property type="nucleotide sequence ID" value="NZ_JACBZD010000001.1"/>
</dbReference>
<evidence type="ECO:0000313" key="3">
    <source>
        <dbReference type="Proteomes" id="UP000567795"/>
    </source>
</evidence>
<organism evidence="2 3">
    <name type="scientific">Allostreptomyces psammosilenae</name>
    <dbReference type="NCBI Taxonomy" id="1892865"/>
    <lineage>
        <taxon>Bacteria</taxon>
        <taxon>Bacillati</taxon>
        <taxon>Actinomycetota</taxon>
        <taxon>Actinomycetes</taxon>
        <taxon>Kitasatosporales</taxon>
        <taxon>Streptomycetaceae</taxon>
        <taxon>Allostreptomyces</taxon>
    </lineage>
</organism>